<reference evidence="1" key="1">
    <citation type="journal article" date="2020" name="Stud. Mycol.">
        <title>101 Dothideomycetes genomes: a test case for predicting lifestyles and emergence of pathogens.</title>
        <authorList>
            <person name="Haridas S."/>
            <person name="Albert R."/>
            <person name="Binder M."/>
            <person name="Bloem J."/>
            <person name="Labutti K."/>
            <person name="Salamov A."/>
            <person name="Andreopoulos B."/>
            <person name="Baker S."/>
            <person name="Barry K."/>
            <person name="Bills G."/>
            <person name="Bluhm B."/>
            <person name="Cannon C."/>
            <person name="Castanera R."/>
            <person name="Culley D."/>
            <person name="Daum C."/>
            <person name="Ezra D."/>
            <person name="Gonzalez J."/>
            <person name="Henrissat B."/>
            <person name="Kuo A."/>
            <person name="Liang C."/>
            <person name="Lipzen A."/>
            <person name="Lutzoni F."/>
            <person name="Magnuson J."/>
            <person name="Mondo S."/>
            <person name="Nolan M."/>
            <person name="Ohm R."/>
            <person name="Pangilinan J."/>
            <person name="Park H.-J."/>
            <person name="Ramirez L."/>
            <person name="Alfaro M."/>
            <person name="Sun H."/>
            <person name="Tritt A."/>
            <person name="Yoshinaga Y."/>
            <person name="Zwiers L.-H."/>
            <person name="Turgeon B."/>
            <person name="Goodwin S."/>
            <person name="Spatafora J."/>
            <person name="Crous P."/>
            <person name="Grigoriev I."/>
        </authorList>
    </citation>
    <scope>NUCLEOTIDE SEQUENCE</scope>
    <source>
        <strain evidence="1">ATCC 200398</strain>
    </source>
</reference>
<dbReference type="EMBL" id="MU003514">
    <property type="protein sequence ID" value="KAF2468714.1"/>
    <property type="molecule type" value="Genomic_DNA"/>
</dbReference>
<proteinExistence type="predicted"/>
<protein>
    <submittedName>
        <fullName evidence="1">Uncharacterized protein</fullName>
    </submittedName>
</protein>
<evidence type="ECO:0000313" key="1">
    <source>
        <dbReference type="EMBL" id="KAF2468714.1"/>
    </source>
</evidence>
<accession>A0ACB6QNZ9</accession>
<comment type="caution">
    <text evidence="1">The sequence shown here is derived from an EMBL/GenBank/DDBJ whole genome shotgun (WGS) entry which is preliminary data.</text>
</comment>
<keyword evidence="2" id="KW-1185">Reference proteome</keyword>
<evidence type="ECO:0000313" key="2">
    <source>
        <dbReference type="Proteomes" id="UP000799755"/>
    </source>
</evidence>
<dbReference type="Proteomes" id="UP000799755">
    <property type="component" value="Unassembled WGS sequence"/>
</dbReference>
<gene>
    <name evidence="1" type="ORF">BDR25DRAFT_326456</name>
</gene>
<name>A0ACB6QNZ9_9PLEO</name>
<organism evidence="1 2">
    <name type="scientific">Lindgomyces ingoldianus</name>
    <dbReference type="NCBI Taxonomy" id="673940"/>
    <lineage>
        <taxon>Eukaryota</taxon>
        <taxon>Fungi</taxon>
        <taxon>Dikarya</taxon>
        <taxon>Ascomycota</taxon>
        <taxon>Pezizomycotina</taxon>
        <taxon>Dothideomycetes</taxon>
        <taxon>Pleosporomycetidae</taxon>
        <taxon>Pleosporales</taxon>
        <taxon>Lindgomycetaceae</taxon>
        <taxon>Lindgomyces</taxon>
    </lineage>
</organism>
<sequence>MRLVDWLDDLCVRFIINLPHEELQSVERICFQIEEAQWFYEDFIRPLDPSLPSMNLRKFAMLMFQHCPLSSAYSELHHSQAYEDFLAYKTRVPVRGAIMLNQDMTQAVLVKGWKKGAKWSFPRGKINKGEADLDCAVREVYEETGFDLKQHEGLVGTEADTKSITVAMREQHMKLYVFRGVPMDAHFEPRTRKEISKIAWYKLGDLPTLKRKNQAQQGNGADLLKDNMFYMVAPFLGPLKGWIKLQHKLDKQRAKAGATLAPPVPAGETDLEEAEVNDNAQGETTADEATIAQPETADTTFADLVAQLGRGHRSSDALPEVSAQPQPPQILDPAAELKRLLSVGAAALPLQTPPVEAPAPVQDQQSHPLLAMIQRSKPTGLPPPRTPLDQIMSPPPVPHSPHGQHHPRPTPPHPDHMPPPPAFQFPLQQNLPYRGPQPPHVPPHMPPQHPNAPPMQIPRQFMPPPPRHPNPVFQAHAPNIQQAFSQQAPRPYQRTGDPQFAQSPQFPGLHGPAIPPASKLPPPKLTAHALGLLNAFKSHEKPTPPTPQHPSHPAPSSQATPRMQQLPALHPTVDPFSSPRAPPSANLYAPSPPPFRSPPPSANFQPAQPKPRSAHQDNLLNLFRSPSVSAATPPPPKIEAQPVELSAHPTPGVIRLQPASHDAAPPRPDLTIKPNLLEAFGQRPRKPSLTSATISGPLNAPDFETVKKSSLLHDINGHGHHGHGHERGISPGGRKSVEQKTFIPMQILKREHPIPSNKPSPTEVAEDRARISPRTISNETTPQTTAFKPQILRRPQQNASPVPASALGPAPLLHAGIGVGGSYVAPPIAPAALTRFPAAPGAHGAFDRRETLPSEQKSALLSLFGKPSQVKSPSPSPLPVVGPAHEPPPASTSLPTLPSKSPFPRSPQPPTPKTMMSGVISPVSPLPEKGSQQNSPANLASRSRISSIGETMPPTIVIPQNGPGPTSHPSTSVSQKNGFGSAGVGVCVEREEGYISAESVGAGLVDKGKGKKDEGKSPVDKTFLLGFLEDVARRGR</sequence>